<evidence type="ECO:0000313" key="2">
    <source>
        <dbReference type="Proteomes" id="UP001153334"/>
    </source>
</evidence>
<protein>
    <submittedName>
        <fullName evidence="1">Uncharacterized protein</fullName>
    </submittedName>
</protein>
<organism evidence="1 2">
    <name type="scientific">Nemania bipapillata</name>
    <dbReference type="NCBI Taxonomy" id="110536"/>
    <lineage>
        <taxon>Eukaryota</taxon>
        <taxon>Fungi</taxon>
        <taxon>Dikarya</taxon>
        <taxon>Ascomycota</taxon>
        <taxon>Pezizomycotina</taxon>
        <taxon>Sordariomycetes</taxon>
        <taxon>Xylariomycetidae</taxon>
        <taxon>Xylariales</taxon>
        <taxon>Xylariaceae</taxon>
        <taxon>Nemania</taxon>
    </lineage>
</organism>
<dbReference type="EMBL" id="JAPESX010000651">
    <property type="protein sequence ID" value="KAJ8120295.1"/>
    <property type="molecule type" value="Genomic_DNA"/>
</dbReference>
<gene>
    <name evidence="1" type="ORF">ONZ43_g2960</name>
</gene>
<reference evidence="1" key="1">
    <citation type="submission" date="2022-11" db="EMBL/GenBank/DDBJ databases">
        <title>Genome Sequence of Nemania bipapillata.</title>
        <authorList>
            <person name="Buettner E."/>
        </authorList>
    </citation>
    <scope>NUCLEOTIDE SEQUENCE</scope>
    <source>
        <strain evidence="1">CP14</strain>
    </source>
</reference>
<dbReference type="Proteomes" id="UP001153334">
    <property type="component" value="Unassembled WGS sequence"/>
</dbReference>
<evidence type="ECO:0000313" key="1">
    <source>
        <dbReference type="EMBL" id="KAJ8120295.1"/>
    </source>
</evidence>
<sequence>MAPEVAVSTTSLDDSRADDGLTDTNSSSITSDEDLHIGFSPRPQLPFILSSSSISKGLPSGFGRGVASRGSRPPRHHSAHARPTCNCYQRGLSHSPRPPPLHPPPPLIRSTSSGPPRSSDRHDIWHNGLSEPQYGGHGASHNNGGNGFSHSPQKGGEPELEPGGEVDCVQALTEHYDELQSQRSRLSANIKNVEAQRVRVRELRQTQDVADEKFMAAAEALLPESSQLHQLRQLFAAMRNTRLGYQEAQQRLEESMDGYHHNQEDLQLREETFYKTALGALGAGFLDVDQDQHSHPNTSEDWALRGITSDRPEIVHPLYGKLLAAFGELQLARELLVNTQMKRNAFHARKSQPVADDSLALIETYGDVGKKKALELRAMALMTEDDIEQLQLYDELEQNANQDIEIYAEKVRILQQQCRENGVLPISSDFQQEGFGLDSFYRDEIRLAPGPFNINDESATLAHPVFPLLLSNPTHLLDDFPRTAVQSLKAALQLPLHTPVRARQVREAAREVTMQRLLSTAESDDKSEYINRWLLHKLHYSAMEAELLWSTFRSRLKILDIDRWQQDVLQFWWRDEPVDVGVNIISVGFGDNDTDKLSKLAGSFVESDTLGYSVAEQSDHIRGQNLNNLQL</sequence>
<proteinExistence type="predicted"/>
<name>A0ACC2IYP3_9PEZI</name>
<comment type="caution">
    <text evidence="1">The sequence shown here is derived from an EMBL/GenBank/DDBJ whole genome shotgun (WGS) entry which is preliminary data.</text>
</comment>
<accession>A0ACC2IYP3</accession>
<keyword evidence="2" id="KW-1185">Reference proteome</keyword>